<feature type="chain" id="PRO_5031108299" description="Leucine-rich repeat-containing N-terminal plant-type domain-containing protein" evidence="3">
    <location>
        <begin position="19"/>
        <end position="396"/>
    </location>
</feature>
<dbReference type="InterPro" id="IPR001611">
    <property type="entry name" value="Leu-rich_rpt"/>
</dbReference>
<proteinExistence type="predicted"/>
<dbReference type="PRINTS" id="PR00019">
    <property type="entry name" value="LEURICHRPT"/>
</dbReference>
<evidence type="ECO:0000313" key="4">
    <source>
        <dbReference type="EMBL" id="CAD8618534.1"/>
    </source>
</evidence>
<name>A0A7S0LP44_9EUKA</name>
<dbReference type="FunFam" id="3.80.10.10:FF:000041">
    <property type="entry name" value="LRR receptor-like serine/threonine-protein kinase ERECTA"/>
    <property type="match status" value="2"/>
</dbReference>
<dbReference type="SUPFAM" id="SSF52058">
    <property type="entry name" value="L domain-like"/>
    <property type="match status" value="1"/>
</dbReference>
<protein>
    <recommendedName>
        <fullName evidence="5">Leucine-rich repeat-containing N-terminal plant-type domain-containing protein</fullName>
    </recommendedName>
</protein>
<reference evidence="4" key="1">
    <citation type="submission" date="2021-01" db="EMBL/GenBank/DDBJ databases">
        <authorList>
            <person name="Corre E."/>
            <person name="Pelletier E."/>
            <person name="Niang G."/>
            <person name="Scheremetjew M."/>
            <person name="Finn R."/>
            <person name="Kale V."/>
            <person name="Holt S."/>
            <person name="Cochrane G."/>
            <person name="Meng A."/>
            <person name="Brown T."/>
            <person name="Cohen L."/>
        </authorList>
    </citation>
    <scope>NUCLEOTIDE SEQUENCE</scope>
    <source>
        <strain evidence="4">PLY182g</strain>
    </source>
</reference>
<keyword evidence="1" id="KW-0433">Leucine-rich repeat</keyword>
<evidence type="ECO:0008006" key="5">
    <source>
        <dbReference type="Google" id="ProtNLM"/>
    </source>
</evidence>
<dbReference type="SMART" id="SM00369">
    <property type="entry name" value="LRR_TYP"/>
    <property type="match status" value="5"/>
</dbReference>
<sequence>MSRLRIFSVLLLTICARGGCHLPDITALIELYNQTLGAQWASNTHWQDSPTPCSMRARWFGVGFFDPCDRWRDGYECNIGRVSSIYLQRNGLRGLLSRWQAVGELKNLSYLDLSWNSLSGSLPTELGSISNLVFVDGSHNEISGSLPTQLGTLNVGNPGVCIQELALSHNALSGFIPSDIAFLEGLERLDLQANRLSGSLPTALCSLPELNALHLGENQLSGTVPTCLGSLGKLRYLDAARNKLSGALPSSLGSVYVATSIHLSYNHFSGELPSQLGKLRVLRSLKLNDNSFVGSIPSEVGSLGSLEVLDLFNNTLVGAIPSSIENLENLKLLYVDNENTEPLQQHYCRQRLPNLRKYSWRILRDRYRQIADSVCDESYDTSFTFSTLEEVTGFET</sequence>
<dbReference type="SMART" id="SM00365">
    <property type="entry name" value="LRR_SD22"/>
    <property type="match status" value="3"/>
</dbReference>
<dbReference type="AlphaFoldDB" id="A0A7S0LP44"/>
<evidence type="ECO:0000256" key="2">
    <source>
        <dbReference type="ARBA" id="ARBA00022737"/>
    </source>
</evidence>
<dbReference type="PANTHER" id="PTHR48057">
    <property type="entry name" value="LEUCINE-RICH REPEAT SERINE/THREONINE-PROTEIN KINASE 1"/>
    <property type="match status" value="1"/>
</dbReference>
<dbReference type="InterPro" id="IPR032675">
    <property type="entry name" value="LRR_dom_sf"/>
</dbReference>
<dbReference type="Gene3D" id="3.80.10.10">
    <property type="entry name" value="Ribonuclease Inhibitor"/>
    <property type="match status" value="3"/>
</dbReference>
<organism evidence="4">
    <name type="scientific">Coccolithus braarudii</name>
    <dbReference type="NCBI Taxonomy" id="221442"/>
    <lineage>
        <taxon>Eukaryota</taxon>
        <taxon>Haptista</taxon>
        <taxon>Haptophyta</taxon>
        <taxon>Prymnesiophyceae</taxon>
        <taxon>Coccolithales</taxon>
        <taxon>Coccolithaceae</taxon>
        <taxon>Coccolithus</taxon>
    </lineage>
</organism>
<dbReference type="EMBL" id="HBEY01045722">
    <property type="protein sequence ID" value="CAD8618534.1"/>
    <property type="molecule type" value="Transcribed_RNA"/>
</dbReference>
<gene>
    <name evidence="4" type="ORF">CPEL01642_LOCUS21915</name>
</gene>
<evidence type="ECO:0000256" key="1">
    <source>
        <dbReference type="ARBA" id="ARBA00022614"/>
    </source>
</evidence>
<accession>A0A7S0LP44</accession>
<dbReference type="InterPro" id="IPR052595">
    <property type="entry name" value="LRRC69/RLP"/>
</dbReference>
<dbReference type="InterPro" id="IPR003591">
    <property type="entry name" value="Leu-rich_rpt_typical-subtyp"/>
</dbReference>
<dbReference type="Pfam" id="PF00560">
    <property type="entry name" value="LRR_1"/>
    <property type="match status" value="5"/>
</dbReference>
<keyword evidence="3" id="KW-0732">Signal</keyword>
<keyword evidence="2" id="KW-0677">Repeat</keyword>
<feature type="signal peptide" evidence="3">
    <location>
        <begin position="1"/>
        <end position="18"/>
    </location>
</feature>
<evidence type="ECO:0000256" key="3">
    <source>
        <dbReference type="SAM" id="SignalP"/>
    </source>
</evidence>
<dbReference type="Pfam" id="PF13855">
    <property type="entry name" value="LRR_8"/>
    <property type="match status" value="1"/>
</dbReference>